<accession>A0ABN2WMI2</accession>
<proteinExistence type="predicted"/>
<dbReference type="Pfam" id="PF13404">
    <property type="entry name" value="HTH_AsnC-type"/>
    <property type="match status" value="1"/>
</dbReference>
<protein>
    <recommendedName>
        <fullName evidence="5">HTH asnC-type domain-containing protein</fullName>
    </recommendedName>
</protein>
<dbReference type="InterPro" id="IPR011008">
    <property type="entry name" value="Dimeric_a/b-barrel"/>
</dbReference>
<evidence type="ECO:0000256" key="1">
    <source>
        <dbReference type="ARBA" id="ARBA00023015"/>
    </source>
</evidence>
<dbReference type="Gene3D" id="1.10.10.10">
    <property type="entry name" value="Winged helix-like DNA-binding domain superfamily/Winged helix DNA-binding domain"/>
    <property type="match status" value="2"/>
</dbReference>
<feature type="compositionally biased region" description="Pro residues" evidence="4">
    <location>
        <begin position="172"/>
        <end position="184"/>
    </location>
</feature>
<dbReference type="SUPFAM" id="SSF54909">
    <property type="entry name" value="Dimeric alpha+beta barrel"/>
    <property type="match status" value="2"/>
</dbReference>
<dbReference type="EMBL" id="BAAAPE010000015">
    <property type="protein sequence ID" value="GAA2094670.1"/>
    <property type="molecule type" value="Genomic_DNA"/>
</dbReference>
<comment type="caution">
    <text evidence="6">The sequence shown here is derived from an EMBL/GenBank/DDBJ whole genome shotgun (WGS) entry which is preliminary data.</text>
</comment>
<evidence type="ECO:0000256" key="4">
    <source>
        <dbReference type="SAM" id="MobiDB-lite"/>
    </source>
</evidence>
<dbReference type="SMART" id="SM00344">
    <property type="entry name" value="HTH_ASNC"/>
    <property type="match status" value="2"/>
</dbReference>
<dbReference type="Gene3D" id="3.30.70.920">
    <property type="match status" value="2"/>
</dbReference>
<evidence type="ECO:0000259" key="5">
    <source>
        <dbReference type="PROSITE" id="PS50956"/>
    </source>
</evidence>
<dbReference type="PANTHER" id="PTHR30154:SF34">
    <property type="entry name" value="TRANSCRIPTIONAL REGULATOR AZLB"/>
    <property type="match status" value="1"/>
</dbReference>
<keyword evidence="3" id="KW-0804">Transcription</keyword>
<dbReference type="RefSeq" id="WP_344533010.1">
    <property type="nucleotide sequence ID" value="NZ_BAAAPE010000015.1"/>
</dbReference>
<evidence type="ECO:0000256" key="3">
    <source>
        <dbReference type="ARBA" id="ARBA00023163"/>
    </source>
</evidence>
<feature type="domain" description="HTH asnC-type" evidence="5">
    <location>
        <begin position="5"/>
        <end position="65"/>
    </location>
</feature>
<evidence type="ECO:0000256" key="2">
    <source>
        <dbReference type="ARBA" id="ARBA00023125"/>
    </source>
</evidence>
<organism evidence="6 7">
    <name type="scientific">Streptomyces albiaxialis</name>
    <dbReference type="NCBI Taxonomy" id="329523"/>
    <lineage>
        <taxon>Bacteria</taxon>
        <taxon>Bacillati</taxon>
        <taxon>Actinomycetota</taxon>
        <taxon>Actinomycetes</taxon>
        <taxon>Kitasatosporales</taxon>
        <taxon>Streptomycetaceae</taxon>
        <taxon>Streptomyces</taxon>
    </lineage>
</organism>
<name>A0ABN2WMI2_9ACTN</name>
<evidence type="ECO:0000313" key="7">
    <source>
        <dbReference type="Proteomes" id="UP001500016"/>
    </source>
</evidence>
<dbReference type="InterPro" id="IPR005471">
    <property type="entry name" value="Tscrpt_reg_IclR_N"/>
</dbReference>
<reference evidence="6 7" key="1">
    <citation type="journal article" date="2019" name="Int. J. Syst. Evol. Microbiol.">
        <title>The Global Catalogue of Microorganisms (GCM) 10K type strain sequencing project: providing services to taxonomists for standard genome sequencing and annotation.</title>
        <authorList>
            <consortium name="The Broad Institute Genomics Platform"/>
            <consortium name="The Broad Institute Genome Sequencing Center for Infectious Disease"/>
            <person name="Wu L."/>
            <person name="Ma J."/>
        </authorList>
    </citation>
    <scope>NUCLEOTIDE SEQUENCE [LARGE SCALE GENOMIC DNA]</scope>
    <source>
        <strain evidence="6 7">JCM 15478</strain>
    </source>
</reference>
<dbReference type="InterPro" id="IPR036388">
    <property type="entry name" value="WH-like_DNA-bd_sf"/>
</dbReference>
<feature type="region of interest" description="Disordered" evidence="4">
    <location>
        <begin position="167"/>
        <end position="188"/>
    </location>
</feature>
<keyword evidence="2" id="KW-0238">DNA-binding</keyword>
<gene>
    <name evidence="6" type="ORF">GCM10009801_62980</name>
</gene>
<keyword evidence="1" id="KW-0805">Transcription regulation</keyword>
<dbReference type="InterPro" id="IPR000485">
    <property type="entry name" value="AsnC-type_HTH_dom"/>
</dbReference>
<dbReference type="InterPro" id="IPR019888">
    <property type="entry name" value="Tscrpt_reg_AsnC-like"/>
</dbReference>
<evidence type="ECO:0000313" key="6">
    <source>
        <dbReference type="EMBL" id="GAA2094670.1"/>
    </source>
</evidence>
<dbReference type="Pfam" id="PF09339">
    <property type="entry name" value="HTH_IclR"/>
    <property type="match status" value="1"/>
</dbReference>
<dbReference type="PANTHER" id="PTHR30154">
    <property type="entry name" value="LEUCINE-RESPONSIVE REGULATORY PROTEIN"/>
    <property type="match status" value="1"/>
</dbReference>
<dbReference type="PRINTS" id="PR00033">
    <property type="entry name" value="HTHASNC"/>
</dbReference>
<keyword evidence="7" id="KW-1185">Reference proteome</keyword>
<dbReference type="InterPro" id="IPR036390">
    <property type="entry name" value="WH_DNA-bd_sf"/>
</dbReference>
<sequence length="340" mass="36491">MLPVLDDADLDLVAALQRAPRAPLSLLGEVLGVSPSTAGRRLARLESRRVLRVVGQPDWSLTGEGNPWHVWLTAEPGRAGELARRTAALPEAQLVATTAGRTDIYAVVQPGTRGAARELLTARLPSMPGVGSARSELVLRALTKTDRWRMPRLAEDRCAALDAAHLEEVGEPPSPAGRPPAPPRPDGEEMRVARLLREDARAPAAKIARELGVAQSTAYRTARQLLRDGVVRPRVEIEPALLGYAREAVVTLTLAPGDTAHAAEVLARHPSARYVSLAAGDSSLIHHGVWRDEDALADFLTVDLAALPGISAVVVLPVLDVLRRNWLDRHDGLLREPSGG</sequence>
<dbReference type="Proteomes" id="UP001500016">
    <property type="component" value="Unassembled WGS sequence"/>
</dbReference>
<dbReference type="SUPFAM" id="SSF46785">
    <property type="entry name" value="Winged helix' DNA-binding domain"/>
    <property type="match status" value="2"/>
</dbReference>
<dbReference type="PROSITE" id="PS50956">
    <property type="entry name" value="HTH_ASNC_2"/>
    <property type="match status" value="1"/>
</dbReference>